<organism evidence="2 3">
    <name type="scientific">Shouchella lonarensis</name>
    <dbReference type="NCBI Taxonomy" id="1464122"/>
    <lineage>
        <taxon>Bacteria</taxon>
        <taxon>Bacillati</taxon>
        <taxon>Bacillota</taxon>
        <taxon>Bacilli</taxon>
        <taxon>Bacillales</taxon>
        <taxon>Bacillaceae</taxon>
        <taxon>Shouchella</taxon>
    </lineage>
</organism>
<dbReference type="STRING" id="1464122.SAMN05421737_102116"/>
<dbReference type="InterPro" id="IPR028345">
    <property type="entry name" value="Antibiotic_NAT-like"/>
</dbReference>
<dbReference type="NCBIfam" id="TIGR01440">
    <property type="entry name" value="TIGR01440 family protein"/>
    <property type="match status" value="1"/>
</dbReference>
<dbReference type="HAMAP" id="MF_00800">
    <property type="entry name" value="UPF0340"/>
    <property type="match status" value="1"/>
</dbReference>
<sequence length="179" mass="18966">MTQIQTDLRTALVAFTEACPVLLKGGIFVVGASTSEVAGAHIGKQGSLEIAAELYETLTSFAAEQEAALAFQCCEHLNRALVLERVVAQTRSWPEVSAVPARDAGGALATYAYTHMDAPVLVEAIQADAGIDIGDTLIGMHLKPVAVPVRVQQKMVGQAHVTLAYTRPKFIGGARACYE</sequence>
<dbReference type="RefSeq" id="WP_090774696.1">
    <property type="nucleotide sequence ID" value="NZ_FMYM01000002.1"/>
</dbReference>
<evidence type="ECO:0000256" key="1">
    <source>
        <dbReference type="HAMAP-Rule" id="MF_00800"/>
    </source>
</evidence>
<evidence type="ECO:0000313" key="3">
    <source>
        <dbReference type="Proteomes" id="UP000242662"/>
    </source>
</evidence>
<dbReference type="InterPro" id="IPR006340">
    <property type="entry name" value="DUF436"/>
</dbReference>
<comment type="similarity">
    <text evidence="1">Belongs to the UPF0340 family.</text>
</comment>
<dbReference type="PIRSF" id="PIRSF007510">
    <property type="entry name" value="UCP007510"/>
    <property type="match status" value="1"/>
</dbReference>
<dbReference type="OrthoDB" id="9803187at2"/>
<reference evidence="3" key="1">
    <citation type="submission" date="2016-09" db="EMBL/GenBank/DDBJ databases">
        <authorList>
            <person name="Varghese N."/>
            <person name="Submissions S."/>
        </authorList>
    </citation>
    <scope>NUCLEOTIDE SEQUENCE [LARGE SCALE GENOMIC DNA]</scope>
    <source>
        <strain evidence="3">25nlg</strain>
    </source>
</reference>
<dbReference type="SUPFAM" id="SSF110710">
    <property type="entry name" value="TTHA0583/YokD-like"/>
    <property type="match status" value="1"/>
</dbReference>
<protein>
    <recommendedName>
        <fullName evidence="1">UPF0340 protein SAMN05421737_102116</fullName>
    </recommendedName>
</protein>
<dbReference type="Pfam" id="PF04260">
    <property type="entry name" value="DUF436"/>
    <property type="match status" value="1"/>
</dbReference>
<evidence type="ECO:0000313" key="2">
    <source>
        <dbReference type="EMBL" id="SDB86489.1"/>
    </source>
</evidence>
<gene>
    <name evidence="2" type="ORF">SAMN05421737_102116</name>
</gene>
<dbReference type="EMBL" id="FMYM01000002">
    <property type="protein sequence ID" value="SDB86489.1"/>
    <property type="molecule type" value="Genomic_DNA"/>
</dbReference>
<keyword evidence="3" id="KW-1185">Reference proteome</keyword>
<dbReference type="Gene3D" id="3.40.50.10360">
    <property type="entry name" value="Hypothetical protein TT1679"/>
    <property type="match status" value="1"/>
</dbReference>
<proteinExistence type="inferred from homology"/>
<dbReference type="AlphaFoldDB" id="A0A1G6GWY4"/>
<name>A0A1G6GWY4_9BACI</name>
<dbReference type="Proteomes" id="UP000242662">
    <property type="component" value="Unassembled WGS sequence"/>
</dbReference>
<accession>A0A1G6GWY4</accession>